<dbReference type="Pfam" id="PF01266">
    <property type="entry name" value="DAO"/>
    <property type="match status" value="1"/>
</dbReference>
<dbReference type="AlphaFoldDB" id="A0A5C6DXE0"/>
<dbReference type="SUPFAM" id="SSF51905">
    <property type="entry name" value="FAD/NAD(P)-binding domain"/>
    <property type="match status" value="1"/>
</dbReference>
<evidence type="ECO:0000256" key="4">
    <source>
        <dbReference type="ARBA" id="ARBA00023002"/>
    </source>
</evidence>
<dbReference type="RefSeq" id="WP_146600222.1">
    <property type="nucleotide sequence ID" value="NZ_SJPY01000004.1"/>
</dbReference>
<dbReference type="Proteomes" id="UP000315471">
    <property type="component" value="Unassembled WGS sequence"/>
</dbReference>
<sequence>MVGRSTGSKSADVVIIGAGIVGLATATELQSRDPSLSVSLVEAEDRVAVHQSGHNSGVVHSGIYYKPGSHKALTCRSGKKLLTAFCEEENIPLDRCGKVVVATCEKEITSLDKIARRATQNGVEYERIDSDQLRKLEPAVAGIAGLHVPETGIVDYATVCRAMQKRIIARGGIVRLGFRVDQIDCADGSIAIKSELGATVECRQFINCAGLQSDRILKLAGKTPQVKIVPFRGEYYELESQSESLVRNLIYPVPDPAFPFLGVHFTRMIGGGVECGPNAVLALSRHGYDWRSINAKDLVETLSYAGFRKLALSNWRMGLGEIHRSLSKRAFVRALQKLVPAITINDLKQRRSGVRAQAVAADGTLVDDFLIEETAGAIHVLNAPSPAATASLAIAKQIVDRFFLLSGQTG</sequence>
<comment type="cofactor">
    <cofactor evidence="1">
        <name>FAD</name>
        <dbReference type="ChEBI" id="CHEBI:57692"/>
    </cofactor>
</comment>
<protein>
    <submittedName>
        <fullName evidence="7">L-2-hydroxyglutarate oxidase LhgO</fullName>
        <ecNumber evidence="7">1.1.3.15</ecNumber>
    </submittedName>
</protein>
<dbReference type="EC" id="1.1.3.15" evidence="7"/>
<accession>A0A5C6DXE0</accession>
<keyword evidence="2" id="KW-0285">Flavoprotein</keyword>
<dbReference type="GO" id="GO:0047545">
    <property type="term" value="F:(S)-2-hydroxyglutarate dehydrogenase activity"/>
    <property type="evidence" value="ECO:0007669"/>
    <property type="project" value="TreeGrafter"/>
</dbReference>
<organism evidence="7 8">
    <name type="scientific">Novipirellula aureliae</name>
    <dbReference type="NCBI Taxonomy" id="2527966"/>
    <lineage>
        <taxon>Bacteria</taxon>
        <taxon>Pseudomonadati</taxon>
        <taxon>Planctomycetota</taxon>
        <taxon>Planctomycetia</taxon>
        <taxon>Pirellulales</taxon>
        <taxon>Pirellulaceae</taxon>
        <taxon>Novipirellula</taxon>
    </lineage>
</organism>
<dbReference type="Gene3D" id="3.50.50.60">
    <property type="entry name" value="FAD/NAD(P)-binding domain"/>
    <property type="match status" value="1"/>
</dbReference>
<name>A0A5C6DXE0_9BACT</name>
<dbReference type="InterPro" id="IPR036188">
    <property type="entry name" value="FAD/NAD-bd_sf"/>
</dbReference>
<dbReference type="PANTHER" id="PTHR43104:SF2">
    <property type="entry name" value="L-2-HYDROXYGLUTARATE DEHYDROGENASE, MITOCHONDRIAL"/>
    <property type="match status" value="1"/>
</dbReference>
<dbReference type="NCBIfam" id="NF008726">
    <property type="entry name" value="PRK11728.1"/>
    <property type="match status" value="1"/>
</dbReference>
<dbReference type="PANTHER" id="PTHR43104">
    <property type="entry name" value="L-2-HYDROXYGLUTARATE DEHYDROGENASE, MITOCHONDRIAL"/>
    <property type="match status" value="1"/>
</dbReference>
<proteinExistence type="inferred from homology"/>
<evidence type="ECO:0000313" key="7">
    <source>
        <dbReference type="EMBL" id="TWU41400.1"/>
    </source>
</evidence>
<evidence type="ECO:0000256" key="3">
    <source>
        <dbReference type="ARBA" id="ARBA00022827"/>
    </source>
</evidence>
<comment type="caution">
    <text evidence="7">The sequence shown here is derived from an EMBL/GenBank/DDBJ whole genome shotgun (WGS) entry which is preliminary data.</text>
</comment>
<evidence type="ECO:0000259" key="6">
    <source>
        <dbReference type="Pfam" id="PF01266"/>
    </source>
</evidence>
<feature type="domain" description="FAD dependent oxidoreductase" evidence="6">
    <location>
        <begin position="12"/>
        <end position="401"/>
    </location>
</feature>
<dbReference type="OrthoDB" id="9801699at2"/>
<keyword evidence="8" id="KW-1185">Reference proteome</keyword>
<gene>
    <name evidence="7" type="primary">lhgO</name>
    <name evidence="7" type="ORF">Q31b_28440</name>
</gene>
<comment type="similarity">
    <text evidence="5">Belongs to the L2HGDH family.</text>
</comment>
<dbReference type="EMBL" id="SJPY01000004">
    <property type="protein sequence ID" value="TWU41400.1"/>
    <property type="molecule type" value="Genomic_DNA"/>
</dbReference>
<reference evidence="7 8" key="1">
    <citation type="submission" date="2019-02" db="EMBL/GenBank/DDBJ databases">
        <title>Deep-cultivation of Planctomycetes and their phenomic and genomic characterization uncovers novel biology.</title>
        <authorList>
            <person name="Wiegand S."/>
            <person name="Jogler M."/>
            <person name="Boedeker C."/>
            <person name="Pinto D."/>
            <person name="Vollmers J."/>
            <person name="Rivas-Marin E."/>
            <person name="Kohn T."/>
            <person name="Peeters S.H."/>
            <person name="Heuer A."/>
            <person name="Rast P."/>
            <person name="Oberbeckmann S."/>
            <person name="Bunk B."/>
            <person name="Jeske O."/>
            <person name="Meyerdierks A."/>
            <person name="Storesund J.E."/>
            <person name="Kallscheuer N."/>
            <person name="Luecker S."/>
            <person name="Lage O.M."/>
            <person name="Pohl T."/>
            <person name="Merkel B.J."/>
            <person name="Hornburger P."/>
            <person name="Mueller R.-W."/>
            <person name="Bruemmer F."/>
            <person name="Labrenz M."/>
            <person name="Spormann A.M."/>
            <person name="Op Den Camp H."/>
            <person name="Overmann J."/>
            <person name="Amann R."/>
            <person name="Jetten M.S.M."/>
            <person name="Mascher T."/>
            <person name="Medema M.H."/>
            <person name="Devos D.P."/>
            <person name="Kaster A.-K."/>
            <person name="Ovreas L."/>
            <person name="Rohde M."/>
            <person name="Galperin M.Y."/>
            <person name="Jogler C."/>
        </authorList>
    </citation>
    <scope>NUCLEOTIDE SEQUENCE [LARGE SCALE GENOMIC DNA]</scope>
    <source>
        <strain evidence="7 8">Q31b</strain>
    </source>
</reference>
<keyword evidence="3" id="KW-0274">FAD</keyword>
<evidence type="ECO:0000256" key="5">
    <source>
        <dbReference type="ARBA" id="ARBA00037941"/>
    </source>
</evidence>
<dbReference type="GO" id="GO:0003973">
    <property type="term" value="F:(S)-2-hydroxy-acid oxidase activity"/>
    <property type="evidence" value="ECO:0007669"/>
    <property type="project" value="UniProtKB-EC"/>
</dbReference>
<dbReference type="Gene3D" id="3.30.9.10">
    <property type="entry name" value="D-Amino Acid Oxidase, subunit A, domain 2"/>
    <property type="match status" value="1"/>
</dbReference>
<dbReference type="GO" id="GO:0005737">
    <property type="term" value="C:cytoplasm"/>
    <property type="evidence" value="ECO:0007669"/>
    <property type="project" value="TreeGrafter"/>
</dbReference>
<evidence type="ECO:0000256" key="2">
    <source>
        <dbReference type="ARBA" id="ARBA00022630"/>
    </source>
</evidence>
<evidence type="ECO:0000313" key="8">
    <source>
        <dbReference type="Proteomes" id="UP000315471"/>
    </source>
</evidence>
<dbReference type="InterPro" id="IPR006076">
    <property type="entry name" value="FAD-dep_OxRdtase"/>
</dbReference>
<keyword evidence="4 7" id="KW-0560">Oxidoreductase</keyword>
<evidence type="ECO:0000256" key="1">
    <source>
        <dbReference type="ARBA" id="ARBA00001974"/>
    </source>
</evidence>